<dbReference type="Pfam" id="PF00656">
    <property type="entry name" value="Peptidase_C14"/>
    <property type="match status" value="1"/>
</dbReference>
<evidence type="ECO:0000313" key="4">
    <source>
        <dbReference type="EMBL" id="GGL11427.1"/>
    </source>
</evidence>
<dbReference type="Gene3D" id="2.160.20.10">
    <property type="entry name" value="Single-stranded right-handed beta-helix, Pectin lyase-like"/>
    <property type="match status" value="1"/>
</dbReference>
<evidence type="ECO:0000313" key="5">
    <source>
        <dbReference type="Proteomes" id="UP000604341"/>
    </source>
</evidence>
<dbReference type="Gene3D" id="3.40.50.1460">
    <property type="match status" value="1"/>
</dbReference>
<keyword evidence="2" id="KW-0732">Signal</keyword>
<dbReference type="InterPro" id="IPR012334">
    <property type="entry name" value="Pectin_lyas_fold"/>
</dbReference>
<dbReference type="SUPFAM" id="SSF51126">
    <property type="entry name" value="Pectin lyase-like"/>
    <property type="match status" value="1"/>
</dbReference>
<evidence type="ECO:0000259" key="3">
    <source>
        <dbReference type="Pfam" id="PF00656"/>
    </source>
</evidence>
<feature type="region of interest" description="Disordered" evidence="1">
    <location>
        <begin position="407"/>
        <end position="433"/>
    </location>
</feature>
<dbReference type="Proteomes" id="UP000604341">
    <property type="component" value="Unassembled WGS sequence"/>
</dbReference>
<reference evidence="5" key="1">
    <citation type="journal article" date="2019" name="Int. J. Syst. Evol. Microbiol.">
        <title>The Global Catalogue of Microorganisms (GCM) 10K type strain sequencing project: providing services to taxonomists for standard genome sequencing and annotation.</title>
        <authorList>
            <consortium name="The Broad Institute Genomics Platform"/>
            <consortium name="The Broad Institute Genome Sequencing Center for Infectious Disease"/>
            <person name="Wu L."/>
            <person name="Ma J."/>
        </authorList>
    </citation>
    <scope>NUCLEOTIDE SEQUENCE [LARGE SCALE GENOMIC DNA]</scope>
    <source>
        <strain evidence="5">JCM 19173</strain>
    </source>
</reference>
<evidence type="ECO:0000256" key="1">
    <source>
        <dbReference type="SAM" id="MobiDB-lite"/>
    </source>
</evidence>
<dbReference type="InterPro" id="IPR011050">
    <property type="entry name" value="Pectin_lyase_fold/virulence"/>
</dbReference>
<dbReference type="SUPFAM" id="SSF52129">
    <property type="entry name" value="Caspase-like"/>
    <property type="match status" value="1"/>
</dbReference>
<name>A0ABQ2FNK3_9DEIO</name>
<feature type="chain" id="PRO_5046381945" description="Peptidase C14 caspase domain-containing protein" evidence="2">
    <location>
        <begin position="27"/>
        <end position="657"/>
    </location>
</feature>
<gene>
    <name evidence="4" type="ORF">GCM10010844_32650</name>
</gene>
<feature type="domain" description="Peptidase C14 caspase" evidence="3">
    <location>
        <begin position="125"/>
        <end position="381"/>
    </location>
</feature>
<dbReference type="RefSeq" id="WP_189070047.1">
    <property type="nucleotide sequence ID" value="NZ_BMPE01000012.1"/>
</dbReference>
<comment type="caution">
    <text evidence="4">The sequence shown here is derived from an EMBL/GenBank/DDBJ whole genome shotgun (WGS) entry which is preliminary data.</text>
</comment>
<evidence type="ECO:0000256" key="2">
    <source>
        <dbReference type="SAM" id="SignalP"/>
    </source>
</evidence>
<dbReference type="InterPro" id="IPR011600">
    <property type="entry name" value="Pept_C14_caspase"/>
</dbReference>
<proteinExistence type="predicted"/>
<dbReference type="InterPro" id="IPR029030">
    <property type="entry name" value="Caspase-like_dom_sf"/>
</dbReference>
<keyword evidence="5" id="KW-1185">Reference proteome</keyword>
<sequence>MNAAGRAVTAWRAAALALLTCSLASAAPSAVVEQVVWSEDGRRVNLTVQLTDLGAPAEVQFSVSGAPQSRAQARGTAVTGGAQRVTAELDVPAERRWKPLEITMSGLPDLEGQVTLTPPAGNLYVLAVGVATFGKGFANLSATVNDAQSLSATLERQQGRLYRKVTSYLLTEERATREQVERAMADIAARATPDDTVVALLSSHGEVFGGTYYTMLYRGAADDLERTALPQQVIQAFYTSVKGRTLLLIDTCTAGAALLQTKGAQDATQVLVQGINDSVSRASAPGSKAFINEYRAFITAAGPNQQSLESASLGHGYFTLAVLEALGNQFQPDSAIQANIDPNKPRSEIQTLQLLSYVVTRVRNLSADETDARRRQVPQFDPVSVPFPIVQFAVNVPVDLIAGGARASRPAQPDESSGVFMSPQGDDRASGARAQPVRTLTQALALGFSRVTLLPGLHDLPAEVILNRPVTLDGAASGATLRCTSRDVGGLNIQADVTLINVSLRGCPTALTVTAGRLTMRGGEVRGAIRAARVTRASADFQGVQFAENGAGRYTALALLDAAATLDGAVFRDNDYDAIRVEGTSTLTVQGSTFDHNARSATRGAHIWVNGTGRVTLTGSAFSGAHYSVASVNPGTPITRCAITDRTPGHTYQITGC</sequence>
<dbReference type="EMBL" id="BMPE01000012">
    <property type="protein sequence ID" value="GGL11427.1"/>
    <property type="molecule type" value="Genomic_DNA"/>
</dbReference>
<accession>A0ABQ2FNK3</accession>
<protein>
    <recommendedName>
        <fullName evidence="3">Peptidase C14 caspase domain-containing protein</fullName>
    </recommendedName>
</protein>
<feature type="signal peptide" evidence="2">
    <location>
        <begin position="1"/>
        <end position="26"/>
    </location>
</feature>
<organism evidence="4 5">
    <name type="scientific">Deinococcus radiotolerans</name>
    <dbReference type="NCBI Taxonomy" id="1309407"/>
    <lineage>
        <taxon>Bacteria</taxon>
        <taxon>Thermotogati</taxon>
        <taxon>Deinococcota</taxon>
        <taxon>Deinococci</taxon>
        <taxon>Deinococcales</taxon>
        <taxon>Deinococcaceae</taxon>
        <taxon>Deinococcus</taxon>
    </lineage>
</organism>